<evidence type="ECO:0000256" key="1">
    <source>
        <dbReference type="ARBA" id="ARBA00010928"/>
    </source>
</evidence>
<gene>
    <name evidence="5" type="ordered locus">TREPR_0597</name>
</gene>
<dbReference type="OrthoDB" id="9783105at2"/>
<dbReference type="RefSeq" id="WP_015709427.1">
    <property type="nucleotide sequence ID" value="NC_015578.1"/>
</dbReference>
<reference evidence="5 6" key="2">
    <citation type="journal article" date="2011" name="ISME J.">
        <title>RNA-seq reveals cooperative metabolic interactions between two termite-gut spirochete species in co-culture.</title>
        <authorList>
            <person name="Rosenthal A.Z."/>
            <person name="Matson E.G."/>
            <person name="Eldar A."/>
            <person name="Leadbetter J.R."/>
        </authorList>
    </citation>
    <scope>NUCLEOTIDE SEQUENCE [LARGE SCALE GENOMIC DNA]</scope>
    <source>
        <strain evidence="6">ATCC BAA-887 / DSM 12427 / ZAS-2</strain>
    </source>
</reference>
<accession>F5YKP5</accession>
<dbReference type="Pfam" id="PF22725">
    <property type="entry name" value="GFO_IDH_MocA_C3"/>
    <property type="match status" value="1"/>
</dbReference>
<proteinExistence type="inferred from homology"/>
<dbReference type="GO" id="GO:0016491">
    <property type="term" value="F:oxidoreductase activity"/>
    <property type="evidence" value="ECO:0007669"/>
    <property type="project" value="UniProtKB-KW"/>
</dbReference>
<keyword evidence="6" id="KW-1185">Reference proteome</keyword>
<feature type="domain" description="GFO/IDH/MocA-like oxidoreductase" evidence="4">
    <location>
        <begin position="132"/>
        <end position="248"/>
    </location>
</feature>
<sequence length="332" mass="35979">MEKLRMGVIGTSDHYELRVATPLKSSLLVEPYGIASRNLEKAKAYAQKWDFSRAYGSYEELLADPNIDFVYTPLPNYLHLELIKKAADAGKPVICEKPLGLNAREAVEAAEYCAKKGVPVMEAFMYRFHPQWRRAAEIVKCGEIGTVVSTNGLFSYNLKDGSNIRNIAAAGGGAILDIGCYTVSSARLLMGGEPERVVATLIRDPVFKTDILVSALLDFGGGRVSSFTIGTQAYPYQRVTALGTGGALSVKVPFNSYADTPGELTVNSGLGGRVVETEIVDQYLLEFDNFAEAIINKTEVPTPISDAIANMAVLDALFASAVSGSWEPVRKY</sequence>
<dbReference type="Gene3D" id="3.30.360.10">
    <property type="entry name" value="Dihydrodipicolinate Reductase, domain 2"/>
    <property type="match status" value="1"/>
</dbReference>
<evidence type="ECO:0000313" key="5">
    <source>
        <dbReference type="EMBL" id="AEF85437.1"/>
    </source>
</evidence>
<dbReference type="Gene3D" id="3.40.50.720">
    <property type="entry name" value="NAD(P)-binding Rossmann-like Domain"/>
    <property type="match status" value="1"/>
</dbReference>
<evidence type="ECO:0000259" key="4">
    <source>
        <dbReference type="Pfam" id="PF22725"/>
    </source>
</evidence>
<organism evidence="5 6">
    <name type="scientific">Treponema primitia (strain ATCC BAA-887 / DSM 12427 / ZAS-2)</name>
    <dbReference type="NCBI Taxonomy" id="545694"/>
    <lineage>
        <taxon>Bacteria</taxon>
        <taxon>Pseudomonadati</taxon>
        <taxon>Spirochaetota</taxon>
        <taxon>Spirochaetia</taxon>
        <taxon>Spirochaetales</taxon>
        <taxon>Treponemataceae</taxon>
        <taxon>Treponema</taxon>
    </lineage>
</organism>
<dbReference type="AlphaFoldDB" id="F5YKP5"/>
<dbReference type="Pfam" id="PF01408">
    <property type="entry name" value="GFO_IDH_MocA"/>
    <property type="match status" value="1"/>
</dbReference>
<dbReference type="PANTHER" id="PTHR22604">
    <property type="entry name" value="OXIDOREDUCTASES"/>
    <property type="match status" value="1"/>
</dbReference>
<dbReference type="InterPro" id="IPR055170">
    <property type="entry name" value="GFO_IDH_MocA-like_dom"/>
</dbReference>
<dbReference type="GO" id="GO:0000166">
    <property type="term" value="F:nucleotide binding"/>
    <property type="evidence" value="ECO:0007669"/>
    <property type="project" value="InterPro"/>
</dbReference>
<protein>
    <submittedName>
        <fullName evidence="5">Oxidoreductase</fullName>
    </submittedName>
</protein>
<dbReference type="Proteomes" id="UP000009223">
    <property type="component" value="Chromosome"/>
</dbReference>
<dbReference type="PANTHER" id="PTHR22604:SF105">
    <property type="entry name" value="TRANS-1,2-DIHYDROBENZENE-1,2-DIOL DEHYDROGENASE"/>
    <property type="match status" value="1"/>
</dbReference>
<dbReference type="eggNOG" id="COG0673">
    <property type="taxonomic scope" value="Bacteria"/>
</dbReference>
<comment type="similarity">
    <text evidence="1">Belongs to the Gfo/Idh/MocA family.</text>
</comment>
<dbReference type="KEGG" id="tpi:TREPR_0597"/>
<evidence type="ECO:0000256" key="2">
    <source>
        <dbReference type="ARBA" id="ARBA00023002"/>
    </source>
</evidence>
<dbReference type="InterPro" id="IPR000683">
    <property type="entry name" value="Gfo/Idh/MocA-like_OxRdtase_N"/>
</dbReference>
<name>F5YKP5_TREPZ</name>
<evidence type="ECO:0000259" key="3">
    <source>
        <dbReference type="Pfam" id="PF01408"/>
    </source>
</evidence>
<dbReference type="EMBL" id="CP001843">
    <property type="protein sequence ID" value="AEF85437.1"/>
    <property type="molecule type" value="Genomic_DNA"/>
</dbReference>
<keyword evidence="2" id="KW-0560">Oxidoreductase</keyword>
<dbReference type="STRING" id="545694.TREPR_0597"/>
<dbReference type="SUPFAM" id="SSF51735">
    <property type="entry name" value="NAD(P)-binding Rossmann-fold domains"/>
    <property type="match status" value="1"/>
</dbReference>
<dbReference type="HOGENOM" id="CLU_023194_5_0_12"/>
<reference evidence="6" key="1">
    <citation type="submission" date="2009-12" db="EMBL/GenBank/DDBJ databases">
        <title>Complete sequence of Treponema primitia strain ZAS-2.</title>
        <authorList>
            <person name="Tetu S.G."/>
            <person name="Matson E."/>
            <person name="Ren Q."/>
            <person name="Seshadri R."/>
            <person name="Elbourne L."/>
            <person name="Hassan K.A."/>
            <person name="Durkin A."/>
            <person name="Radune D."/>
            <person name="Mohamoud Y."/>
            <person name="Shay R."/>
            <person name="Jin S."/>
            <person name="Zhang X."/>
            <person name="Lucey K."/>
            <person name="Ballor N.R."/>
            <person name="Ottesen E."/>
            <person name="Rosenthal R."/>
            <person name="Allen A."/>
            <person name="Leadbetter J.R."/>
            <person name="Paulsen I.T."/>
        </authorList>
    </citation>
    <scope>NUCLEOTIDE SEQUENCE [LARGE SCALE GENOMIC DNA]</scope>
    <source>
        <strain evidence="6">ATCC BAA-887 / DSM 12427 / ZAS-2</strain>
    </source>
</reference>
<dbReference type="InterPro" id="IPR036291">
    <property type="entry name" value="NAD(P)-bd_dom_sf"/>
</dbReference>
<evidence type="ECO:0000313" key="6">
    <source>
        <dbReference type="Proteomes" id="UP000009223"/>
    </source>
</evidence>
<dbReference type="SUPFAM" id="SSF55347">
    <property type="entry name" value="Glyceraldehyde-3-phosphate dehydrogenase-like, C-terminal domain"/>
    <property type="match status" value="1"/>
</dbReference>
<dbReference type="InterPro" id="IPR050984">
    <property type="entry name" value="Gfo/Idh/MocA_domain"/>
</dbReference>
<feature type="domain" description="Gfo/Idh/MocA-like oxidoreductase N-terminal" evidence="3">
    <location>
        <begin position="5"/>
        <end position="123"/>
    </location>
</feature>